<evidence type="ECO:0000313" key="3">
    <source>
        <dbReference type="EMBL" id="PHK99847.1"/>
    </source>
</evidence>
<feature type="domain" description="Endonuclease/exonuclease/phosphatase" evidence="2">
    <location>
        <begin position="84"/>
        <end position="324"/>
    </location>
</feature>
<reference evidence="3 4" key="1">
    <citation type="submission" date="2017-10" db="EMBL/GenBank/DDBJ databases">
        <title>The draft genome sequence of Lewinella marina KCTC 32374.</title>
        <authorList>
            <person name="Wang K."/>
        </authorList>
    </citation>
    <scope>NUCLEOTIDE SEQUENCE [LARGE SCALE GENOMIC DNA]</scope>
    <source>
        <strain evidence="3 4">MKG-38</strain>
    </source>
</reference>
<dbReference type="PANTHER" id="PTHR12121:SF36">
    <property type="entry name" value="ENDONUCLEASE_EXONUCLEASE_PHOSPHATASE DOMAIN-CONTAINING PROTEIN"/>
    <property type="match status" value="1"/>
</dbReference>
<protein>
    <submittedName>
        <fullName evidence="3">Endonuclease/exonuclease/phosphatase</fullName>
    </submittedName>
</protein>
<feature type="region of interest" description="Disordered" evidence="1">
    <location>
        <begin position="1"/>
        <end position="23"/>
    </location>
</feature>
<gene>
    <name evidence="3" type="ORF">CGL56_02040</name>
</gene>
<organism evidence="3 4">
    <name type="scientific">Neolewinella marina</name>
    <dbReference type="NCBI Taxonomy" id="438751"/>
    <lineage>
        <taxon>Bacteria</taxon>
        <taxon>Pseudomonadati</taxon>
        <taxon>Bacteroidota</taxon>
        <taxon>Saprospiria</taxon>
        <taxon>Saprospirales</taxon>
        <taxon>Lewinellaceae</taxon>
        <taxon>Neolewinella</taxon>
    </lineage>
</organism>
<dbReference type="GO" id="GO:0000175">
    <property type="term" value="F:3'-5'-RNA exonuclease activity"/>
    <property type="evidence" value="ECO:0007669"/>
    <property type="project" value="TreeGrafter"/>
</dbReference>
<keyword evidence="3" id="KW-0269">Exonuclease</keyword>
<dbReference type="PANTHER" id="PTHR12121">
    <property type="entry name" value="CARBON CATABOLITE REPRESSOR PROTEIN 4"/>
    <property type="match status" value="1"/>
</dbReference>
<accession>A0A2G0CIU3</accession>
<dbReference type="EMBL" id="PDLO01000001">
    <property type="protein sequence ID" value="PHK99847.1"/>
    <property type="molecule type" value="Genomic_DNA"/>
</dbReference>
<evidence type="ECO:0000313" key="4">
    <source>
        <dbReference type="Proteomes" id="UP000226437"/>
    </source>
</evidence>
<comment type="caution">
    <text evidence="3">The sequence shown here is derived from an EMBL/GenBank/DDBJ whole genome shotgun (WGS) entry which is preliminary data.</text>
</comment>
<evidence type="ECO:0000256" key="1">
    <source>
        <dbReference type="SAM" id="MobiDB-lite"/>
    </source>
</evidence>
<dbReference type="InterPro" id="IPR050410">
    <property type="entry name" value="CCR4/nocturin_mRNA_transcr"/>
</dbReference>
<proteinExistence type="predicted"/>
<sequence length="334" mass="37615">MPGFQSTAGRRAGPTGPGTDLQRTAFWQGNAAPQRTRKRSGHSVVMTLKISLRSLTVTTLLLFLFSSCVPFRDGGSADAPLTVMSYNVRYDSPDDGRNRWENRRDMLVNQVLFHHPHVMGTQEVLPNQLRYLRRQLDDYEYVGEGRDGGNEGEHSALFYDKRKLRVEDSGTFWLSPTSGRVSTGWDAALPRIVTWARFRRLDTRESFMAFNTHFDHVGETARIESARLLVNMISQLNRDRLPVVVTGDLNLTPDTEAIAVLTDYLEDAYAEAPVRLGPEGTFTGFDYDAPANRRIDYIMVSSGVEVLRFATLTDAVDRRFPSDHFPVVADLVLP</sequence>
<dbReference type="OrthoDB" id="9793162at2"/>
<keyword evidence="4" id="KW-1185">Reference proteome</keyword>
<dbReference type="Gene3D" id="3.60.10.10">
    <property type="entry name" value="Endonuclease/exonuclease/phosphatase"/>
    <property type="match status" value="1"/>
</dbReference>
<dbReference type="GO" id="GO:0004519">
    <property type="term" value="F:endonuclease activity"/>
    <property type="evidence" value="ECO:0007669"/>
    <property type="project" value="UniProtKB-KW"/>
</dbReference>
<dbReference type="AlphaFoldDB" id="A0A2G0CIU3"/>
<dbReference type="Pfam" id="PF03372">
    <property type="entry name" value="Exo_endo_phos"/>
    <property type="match status" value="1"/>
</dbReference>
<evidence type="ECO:0000259" key="2">
    <source>
        <dbReference type="Pfam" id="PF03372"/>
    </source>
</evidence>
<dbReference type="CDD" id="cd09083">
    <property type="entry name" value="EEP-1"/>
    <property type="match status" value="1"/>
</dbReference>
<dbReference type="Proteomes" id="UP000226437">
    <property type="component" value="Unassembled WGS sequence"/>
</dbReference>
<keyword evidence="3" id="KW-0378">Hydrolase</keyword>
<dbReference type="SUPFAM" id="SSF56219">
    <property type="entry name" value="DNase I-like"/>
    <property type="match status" value="1"/>
</dbReference>
<keyword evidence="3" id="KW-0255">Endonuclease</keyword>
<dbReference type="InterPro" id="IPR005135">
    <property type="entry name" value="Endo/exonuclease/phosphatase"/>
</dbReference>
<dbReference type="InterPro" id="IPR036691">
    <property type="entry name" value="Endo/exonu/phosph_ase_sf"/>
</dbReference>
<name>A0A2G0CIU3_9BACT</name>
<keyword evidence="3" id="KW-0540">Nuclease</keyword>